<dbReference type="OrthoDB" id="9804819at2"/>
<dbReference type="Pfam" id="PF00005">
    <property type="entry name" value="ABC_tran"/>
    <property type="match status" value="1"/>
</dbReference>
<feature type="domain" description="ABC transporter" evidence="5">
    <location>
        <begin position="4"/>
        <end position="225"/>
    </location>
</feature>
<dbReference type="SMART" id="SM00382">
    <property type="entry name" value="AAA"/>
    <property type="match status" value="1"/>
</dbReference>
<dbReference type="RefSeq" id="WP_074520545.1">
    <property type="nucleotide sequence ID" value="NZ_FNHZ01000001.1"/>
</dbReference>
<keyword evidence="4 6" id="KW-0067">ATP-binding</keyword>
<dbReference type="PROSITE" id="PS00211">
    <property type="entry name" value="ABC_TRANSPORTER_1"/>
    <property type="match status" value="1"/>
</dbReference>
<dbReference type="PROSITE" id="PS50893">
    <property type="entry name" value="ABC_TRANSPORTER_2"/>
    <property type="match status" value="1"/>
</dbReference>
<keyword evidence="3" id="KW-0547">Nucleotide-binding</keyword>
<dbReference type="GO" id="GO:0005524">
    <property type="term" value="F:ATP binding"/>
    <property type="evidence" value="ECO:0007669"/>
    <property type="project" value="UniProtKB-KW"/>
</dbReference>
<gene>
    <name evidence="6" type="ORF">SAMN05216544_0244</name>
</gene>
<keyword evidence="7" id="KW-1185">Reference proteome</keyword>
<evidence type="ECO:0000256" key="3">
    <source>
        <dbReference type="ARBA" id="ARBA00022741"/>
    </source>
</evidence>
<dbReference type="InterPro" id="IPR050763">
    <property type="entry name" value="ABC_transporter_ATP-binding"/>
</dbReference>
<protein>
    <submittedName>
        <fullName evidence="6">ABC-2 type transport system ATP-binding protein</fullName>
    </submittedName>
</protein>
<accession>A0A1G9T7L8</accession>
<dbReference type="InterPro" id="IPR027417">
    <property type="entry name" value="P-loop_NTPase"/>
</dbReference>
<evidence type="ECO:0000256" key="2">
    <source>
        <dbReference type="ARBA" id="ARBA00022448"/>
    </source>
</evidence>
<dbReference type="CDD" id="cd03230">
    <property type="entry name" value="ABC_DR_subfamily_A"/>
    <property type="match status" value="1"/>
</dbReference>
<dbReference type="InterPro" id="IPR003593">
    <property type="entry name" value="AAA+_ATPase"/>
</dbReference>
<dbReference type="InterPro" id="IPR017871">
    <property type="entry name" value="ABC_transporter-like_CS"/>
</dbReference>
<dbReference type="EMBL" id="FNHZ01000001">
    <property type="protein sequence ID" value="SDM43664.1"/>
    <property type="molecule type" value="Genomic_DNA"/>
</dbReference>
<reference evidence="7" key="1">
    <citation type="submission" date="2016-10" db="EMBL/GenBank/DDBJ databases">
        <authorList>
            <person name="Varghese N."/>
            <person name="Submissions S."/>
        </authorList>
    </citation>
    <scope>NUCLEOTIDE SEQUENCE [LARGE SCALE GENOMIC DNA]</scope>
    <source>
        <strain evidence="7">M83</strain>
    </source>
</reference>
<evidence type="ECO:0000256" key="1">
    <source>
        <dbReference type="ARBA" id="ARBA00005417"/>
    </source>
</evidence>
<sequence length="226" mass="24686">MAFIQVENVTKRYGKNYILKDINLEVNKGECAVIIGANGCGKTTLLSILAGSNKASSGKIIIDGVNAISNSKSFDKMIGYIPQENPLLEGLSVRDNLKFWYVGTNRNMEEDLKSGAPAIFGVTKFLDKKVEQLSGGMKKRLSICAALAKNPPILILDEPGASLDIVCKQEIKEYIERYMAVGGTVILASHEDYEINLATKMYLLNDGVLKEVAVGSHNEIMRGLAR</sequence>
<evidence type="ECO:0000313" key="6">
    <source>
        <dbReference type="EMBL" id="SDM43664.1"/>
    </source>
</evidence>
<proteinExistence type="inferred from homology"/>
<name>A0A1G9T7L8_9FIRM</name>
<dbReference type="InterPro" id="IPR003439">
    <property type="entry name" value="ABC_transporter-like_ATP-bd"/>
</dbReference>
<organism evidence="6 7">
    <name type="scientific">Lachnospira pectinoschiza</name>
    <dbReference type="NCBI Taxonomy" id="28052"/>
    <lineage>
        <taxon>Bacteria</taxon>
        <taxon>Bacillati</taxon>
        <taxon>Bacillota</taxon>
        <taxon>Clostridia</taxon>
        <taxon>Lachnospirales</taxon>
        <taxon>Lachnospiraceae</taxon>
        <taxon>Lachnospira</taxon>
    </lineage>
</organism>
<dbReference type="PANTHER" id="PTHR42711:SF5">
    <property type="entry name" value="ABC TRANSPORTER ATP-BINDING PROTEIN NATA"/>
    <property type="match status" value="1"/>
</dbReference>
<evidence type="ECO:0000259" key="5">
    <source>
        <dbReference type="PROSITE" id="PS50893"/>
    </source>
</evidence>
<dbReference type="Proteomes" id="UP000187651">
    <property type="component" value="Unassembled WGS sequence"/>
</dbReference>
<dbReference type="SUPFAM" id="SSF52540">
    <property type="entry name" value="P-loop containing nucleoside triphosphate hydrolases"/>
    <property type="match status" value="1"/>
</dbReference>
<evidence type="ECO:0000313" key="7">
    <source>
        <dbReference type="Proteomes" id="UP000187651"/>
    </source>
</evidence>
<dbReference type="GO" id="GO:0016887">
    <property type="term" value="F:ATP hydrolysis activity"/>
    <property type="evidence" value="ECO:0007669"/>
    <property type="project" value="InterPro"/>
</dbReference>
<dbReference type="PANTHER" id="PTHR42711">
    <property type="entry name" value="ABC TRANSPORTER ATP-BINDING PROTEIN"/>
    <property type="match status" value="1"/>
</dbReference>
<comment type="similarity">
    <text evidence="1">Belongs to the ABC transporter superfamily.</text>
</comment>
<keyword evidence="2" id="KW-0813">Transport</keyword>
<dbReference type="Gene3D" id="3.40.50.300">
    <property type="entry name" value="P-loop containing nucleotide triphosphate hydrolases"/>
    <property type="match status" value="1"/>
</dbReference>
<evidence type="ECO:0000256" key="4">
    <source>
        <dbReference type="ARBA" id="ARBA00022840"/>
    </source>
</evidence>
<dbReference type="AlphaFoldDB" id="A0A1G9T7L8"/>